<reference evidence="1" key="1">
    <citation type="submission" date="2014-05" db="EMBL/GenBank/DDBJ databases">
        <authorList>
            <person name="Chronopoulou M."/>
        </authorList>
    </citation>
    <scope>NUCLEOTIDE SEQUENCE</scope>
    <source>
        <tissue evidence="1">Whole organism</tissue>
    </source>
</reference>
<dbReference type="AlphaFoldDB" id="A0A0K2T4Q7"/>
<evidence type="ECO:0000313" key="1">
    <source>
        <dbReference type="EMBL" id="CDW21064.1"/>
    </source>
</evidence>
<protein>
    <submittedName>
        <fullName evidence="1">Uncharacterized protein</fullName>
    </submittedName>
</protein>
<name>A0A0K2T4Q7_LEPSM</name>
<sequence length="16" mass="1858">MATKSLLIKLIRQSKK</sequence>
<accession>A0A0K2T4Q7</accession>
<organism evidence="1">
    <name type="scientific">Lepeophtheirus salmonis</name>
    <name type="common">Salmon louse</name>
    <name type="synonym">Caligus salmonis</name>
    <dbReference type="NCBI Taxonomy" id="72036"/>
    <lineage>
        <taxon>Eukaryota</taxon>
        <taxon>Metazoa</taxon>
        <taxon>Ecdysozoa</taxon>
        <taxon>Arthropoda</taxon>
        <taxon>Crustacea</taxon>
        <taxon>Multicrustacea</taxon>
        <taxon>Hexanauplia</taxon>
        <taxon>Copepoda</taxon>
        <taxon>Siphonostomatoida</taxon>
        <taxon>Caligidae</taxon>
        <taxon>Lepeophtheirus</taxon>
    </lineage>
</organism>
<proteinExistence type="predicted"/>
<dbReference type="EMBL" id="HACA01003703">
    <property type="protein sequence ID" value="CDW21064.1"/>
    <property type="molecule type" value="Transcribed_RNA"/>
</dbReference>